<sequence length="100" mass="11606">MLVTMLTALYMMVKTVEEMSHMWWSQPDPMPYMLSQPIPWQIHSVSNSRRESRIEERRNSQKESSCNNGACAPASPEVVKAAATIQKEYRKYQQKKKDGN</sequence>
<feature type="region of interest" description="Disordered" evidence="1">
    <location>
        <begin position="45"/>
        <end position="73"/>
    </location>
</feature>
<feature type="compositionally biased region" description="Basic and acidic residues" evidence="1">
    <location>
        <begin position="48"/>
        <end position="61"/>
    </location>
</feature>
<keyword evidence="4" id="KW-1185">Reference proteome</keyword>
<evidence type="ECO:0000313" key="3">
    <source>
        <dbReference type="EMBL" id="KAL2095595.1"/>
    </source>
</evidence>
<accession>A0ABD1K8X2</accession>
<keyword evidence="2" id="KW-0732">Signal</keyword>
<name>A0ABD1K8X2_9TELE</name>
<dbReference type="Proteomes" id="UP001591681">
    <property type="component" value="Unassembled WGS sequence"/>
</dbReference>
<feature type="signal peptide" evidence="2">
    <location>
        <begin position="1"/>
        <end position="18"/>
    </location>
</feature>
<proteinExistence type="predicted"/>
<organism evidence="3 4">
    <name type="scientific">Coilia grayii</name>
    <name type="common">Gray's grenadier anchovy</name>
    <dbReference type="NCBI Taxonomy" id="363190"/>
    <lineage>
        <taxon>Eukaryota</taxon>
        <taxon>Metazoa</taxon>
        <taxon>Chordata</taxon>
        <taxon>Craniata</taxon>
        <taxon>Vertebrata</taxon>
        <taxon>Euteleostomi</taxon>
        <taxon>Actinopterygii</taxon>
        <taxon>Neopterygii</taxon>
        <taxon>Teleostei</taxon>
        <taxon>Clupei</taxon>
        <taxon>Clupeiformes</taxon>
        <taxon>Clupeoidei</taxon>
        <taxon>Engraulidae</taxon>
        <taxon>Coilinae</taxon>
        <taxon>Coilia</taxon>
    </lineage>
</organism>
<evidence type="ECO:0000256" key="1">
    <source>
        <dbReference type="SAM" id="MobiDB-lite"/>
    </source>
</evidence>
<evidence type="ECO:0000313" key="4">
    <source>
        <dbReference type="Proteomes" id="UP001591681"/>
    </source>
</evidence>
<evidence type="ECO:0000256" key="2">
    <source>
        <dbReference type="SAM" id="SignalP"/>
    </source>
</evidence>
<gene>
    <name evidence="3" type="ORF">ACEWY4_007743</name>
</gene>
<feature type="chain" id="PRO_5044818271" evidence="2">
    <location>
        <begin position="19"/>
        <end position="100"/>
    </location>
</feature>
<dbReference type="AlphaFoldDB" id="A0ABD1K8X2"/>
<protein>
    <submittedName>
        <fullName evidence="3">Uncharacterized protein</fullName>
    </submittedName>
</protein>
<dbReference type="EMBL" id="JBHFQA010000007">
    <property type="protein sequence ID" value="KAL2095595.1"/>
    <property type="molecule type" value="Genomic_DNA"/>
</dbReference>
<comment type="caution">
    <text evidence="3">The sequence shown here is derived from an EMBL/GenBank/DDBJ whole genome shotgun (WGS) entry which is preliminary data.</text>
</comment>
<reference evidence="3 4" key="1">
    <citation type="submission" date="2024-09" db="EMBL/GenBank/DDBJ databases">
        <title>A chromosome-level genome assembly of Gray's grenadier anchovy, Coilia grayii.</title>
        <authorList>
            <person name="Fu Z."/>
        </authorList>
    </citation>
    <scope>NUCLEOTIDE SEQUENCE [LARGE SCALE GENOMIC DNA]</scope>
    <source>
        <strain evidence="3">G4</strain>
        <tissue evidence="3">Muscle</tissue>
    </source>
</reference>